<dbReference type="GO" id="GO:0030286">
    <property type="term" value="C:dynein complex"/>
    <property type="evidence" value="ECO:0007669"/>
    <property type="project" value="InterPro"/>
</dbReference>
<dbReference type="GO" id="GO:0045505">
    <property type="term" value="F:dynein intermediate chain binding"/>
    <property type="evidence" value="ECO:0007669"/>
    <property type="project" value="InterPro"/>
</dbReference>
<gene>
    <name evidence="2" type="ORF">PXEA_LOCUS19901</name>
</gene>
<comment type="caution">
    <text evidence="2">The sequence shown here is derived from an EMBL/GenBank/DDBJ whole genome shotgun (WGS) entry which is preliminary data.</text>
</comment>
<evidence type="ECO:0000259" key="1">
    <source>
        <dbReference type="Pfam" id="PF08393"/>
    </source>
</evidence>
<name>A0A3S5A335_9PLAT</name>
<dbReference type="PANTHER" id="PTHR22878:SF73">
    <property type="entry name" value="DYNEIN AXONEMAL HEAVY CHAIN 1"/>
    <property type="match status" value="1"/>
</dbReference>
<dbReference type="Proteomes" id="UP000784294">
    <property type="component" value="Unassembled WGS sequence"/>
</dbReference>
<protein>
    <recommendedName>
        <fullName evidence="1">Dynein heavy chain linker domain-containing protein</fullName>
    </recommendedName>
</protein>
<reference evidence="2" key="1">
    <citation type="submission" date="2018-11" db="EMBL/GenBank/DDBJ databases">
        <authorList>
            <consortium name="Pathogen Informatics"/>
        </authorList>
    </citation>
    <scope>NUCLEOTIDE SEQUENCE</scope>
</reference>
<evidence type="ECO:0000313" key="3">
    <source>
        <dbReference type="Proteomes" id="UP000784294"/>
    </source>
</evidence>
<sequence>MKDFEPFRSLWTSVSEWLKTQEMVMNDPLNSVDAEHVERMVSDCYRVMHKSVKHFAELTGVSDVCNQIKMAIEEFKPFIPLIQGLRNPGMRSRHWELLSQELGINLVPKATLTFAKCLEMQLQVSKTHYPLRSVSLYGGIMLCKFGSFLLTWLHLQTLYKRVIPRYTYVIVA</sequence>
<accession>A0A3S5A335</accession>
<dbReference type="PANTHER" id="PTHR22878">
    <property type="entry name" value="DYNEIN HEAVY CHAIN 6, AXONEMAL-LIKE-RELATED"/>
    <property type="match status" value="1"/>
</dbReference>
<keyword evidence="3" id="KW-1185">Reference proteome</keyword>
<dbReference type="EMBL" id="CAAALY010080403">
    <property type="protein sequence ID" value="VEL26461.1"/>
    <property type="molecule type" value="Genomic_DNA"/>
</dbReference>
<organism evidence="2 3">
    <name type="scientific">Protopolystoma xenopodis</name>
    <dbReference type="NCBI Taxonomy" id="117903"/>
    <lineage>
        <taxon>Eukaryota</taxon>
        <taxon>Metazoa</taxon>
        <taxon>Spiralia</taxon>
        <taxon>Lophotrochozoa</taxon>
        <taxon>Platyhelminthes</taxon>
        <taxon>Monogenea</taxon>
        <taxon>Polyopisthocotylea</taxon>
        <taxon>Polystomatidea</taxon>
        <taxon>Polystomatidae</taxon>
        <taxon>Protopolystoma</taxon>
    </lineage>
</organism>
<dbReference type="OrthoDB" id="447173at2759"/>
<feature type="domain" description="Dynein heavy chain linker" evidence="1">
    <location>
        <begin position="2"/>
        <end position="123"/>
    </location>
</feature>
<dbReference type="GO" id="GO:0051959">
    <property type="term" value="F:dynein light intermediate chain binding"/>
    <property type="evidence" value="ECO:0007669"/>
    <property type="project" value="InterPro"/>
</dbReference>
<dbReference type="GO" id="GO:0007018">
    <property type="term" value="P:microtubule-based movement"/>
    <property type="evidence" value="ECO:0007669"/>
    <property type="project" value="InterPro"/>
</dbReference>
<dbReference type="Pfam" id="PF08393">
    <property type="entry name" value="DHC_N2"/>
    <property type="match status" value="1"/>
</dbReference>
<dbReference type="InterPro" id="IPR026983">
    <property type="entry name" value="DHC"/>
</dbReference>
<dbReference type="InterPro" id="IPR013602">
    <property type="entry name" value="Dynein_heavy_linker"/>
</dbReference>
<dbReference type="AlphaFoldDB" id="A0A3S5A335"/>
<proteinExistence type="predicted"/>
<evidence type="ECO:0000313" key="2">
    <source>
        <dbReference type="EMBL" id="VEL26461.1"/>
    </source>
</evidence>